<feature type="domain" description="DNA polymerase III gamma subunit" evidence="4">
    <location>
        <begin position="126"/>
        <end position="185"/>
    </location>
</feature>
<evidence type="ECO:0000313" key="6">
    <source>
        <dbReference type="EMBL" id="HFZ08514.1"/>
    </source>
</evidence>
<dbReference type="PANTHER" id="PTHR11669">
    <property type="entry name" value="REPLICATION FACTOR C / DNA POLYMERASE III GAMMA-TAU SUBUNIT"/>
    <property type="match status" value="1"/>
</dbReference>
<feature type="region of interest" description="Disordered" evidence="3">
    <location>
        <begin position="234"/>
        <end position="256"/>
    </location>
</feature>
<sequence>MREKVKFAPTKSKYKVYVIDEVHQLTREAFNALLKTLEEPPSHVIFVLATTEPYKIPKTILSRCQRFDFKRVGIADLIKRLDYIAEQEGLKLDEESKRLLAQTAAGSVRDVESLLDTVLGKGLTTITKKDIEEILGRTELERIEQLYHFLVKKDVSSALSLLNQIIEEGKDLNQFTVDLVEFLREKLIKNPSPVLASWIKIIVDAQQKMKTAHITQLPLELAIVEIAYKKEDGEKSNEVKEDDPDPKENPSKQKAQDINQEIDIDWKQVVAQVRPHNHSLCFLFEGSQPLEIQDGQIILGVSFKFHKDKLEEVKNRRLIEEVIKKVTGRELKLACRVVKNLGKAIPEERDLIKEVAEVFEI</sequence>
<evidence type="ECO:0000259" key="5">
    <source>
        <dbReference type="Pfam" id="PF22608"/>
    </source>
</evidence>
<dbReference type="SUPFAM" id="SSF52540">
    <property type="entry name" value="P-loop containing nucleoside triphosphate hydrolases"/>
    <property type="match status" value="1"/>
</dbReference>
<accession>A0A7V3J997</accession>
<dbReference type="Gene3D" id="3.30.300.180">
    <property type="match status" value="1"/>
</dbReference>
<gene>
    <name evidence="6" type="ORF">ENV41_00065</name>
</gene>
<dbReference type="PANTHER" id="PTHR11669:SF0">
    <property type="entry name" value="PROTEIN STICHEL-LIKE 2"/>
    <property type="match status" value="1"/>
</dbReference>
<dbReference type="GO" id="GO:0003887">
    <property type="term" value="F:DNA-directed DNA polymerase activity"/>
    <property type="evidence" value="ECO:0007669"/>
    <property type="project" value="InterPro"/>
</dbReference>
<dbReference type="InterPro" id="IPR038454">
    <property type="entry name" value="DnaA_N_sf"/>
</dbReference>
<keyword evidence="2" id="KW-0548">Nucleotidyltransferase</keyword>
<dbReference type="GO" id="GO:0006261">
    <property type="term" value="P:DNA-templated DNA replication"/>
    <property type="evidence" value="ECO:0007669"/>
    <property type="project" value="TreeGrafter"/>
</dbReference>
<dbReference type="Pfam" id="PF22608">
    <property type="entry name" value="DNAX_ATPase_lid"/>
    <property type="match status" value="1"/>
</dbReference>
<feature type="domain" description="DNA polymerase III subunit gamma/tau helical lid" evidence="5">
    <location>
        <begin position="79"/>
        <end position="116"/>
    </location>
</feature>
<dbReference type="SUPFAM" id="SSF48019">
    <property type="entry name" value="post-AAA+ oligomerization domain-like"/>
    <property type="match status" value="1"/>
</dbReference>
<dbReference type="InterPro" id="IPR050238">
    <property type="entry name" value="DNA_Rep/Repair_Clamp_Loader"/>
</dbReference>
<reference evidence="6" key="1">
    <citation type="journal article" date="2020" name="mSystems">
        <title>Genome- and Community-Level Interaction Insights into Carbon Utilization and Element Cycling Functions of Hydrothermarchaeota in Hydrothermal Sediment.</title>
        <authorList>
            <person name="Zhou Z."/>
            <person name="Liu Y."/>
            <person name="Xu W."/>
            <person name="Pan J."/>
            <person name="Luo Z.H."/>
            <person name="Li M."/>
        </authorList>
    </citation>
    <scope>NUCLEOTIDE SEQUENCE [LARGE SCALE GENOMIC DNA]</scope>
    <source>
        <strain evidence="6">SpSt-757</strain>
    </source>
</reference>
<dbReference type="InterPro" id="IPR022754">
    <property type="entry name" value="DNA_pol_III_gamma-3"/>
</dbReference>
<dbReference type="InterPro" id="IPR045085">
    <property type="entry name" value="HLD_clamp_pol_III_gamma_tau"/>
</dbReference>
<dbReference type="CDD" id="cd18137">
    <property type="entry name" value="HLD_clamp_pol_III_gamma_tau"/>
    <property type="match status" value="1"/>
</dbReference>
<organism evidence="6">
    <name type="scientific">candidate division CPR3 bacterium</name>
    <dbReference type="NCBI Taxonomy" id="2268181"/>
    <lineage>
        <taxon>Bacteria</taxon>
        <taxon>Bacteria division CPR3</taxon>
    </lineage>
</organism>
<dbReference type="EMBL" id="DTGG01000004">
    <property type="protein sequence ID" value="HFZ08514.1"/>
    <property type="molecule type" value="Genomic_DNA"/>
</dbReference>
<dbReference type="InterPro" id="IPR008921">
    <property type="entry name" value="DNA_pol3_clamp-load_cplx_C"/>
</dbReference>
<comment type="caution">
    <text evidence="6">The sequence shown here is derived from an EMBL/GenBank/DDBJ whole genome shotgun (WGS) entry which is preliminary data.</text>
</comment>
<evidence type="ECO:0000259" key="4">
    <source>
        <dbReference type="Pfam" id="PF12169"/>
    </source>
</evidence>
<dbReference type="GO" id="GO:0003677">
    <property type="term" value="F:DNA binding"/>
    <property type="evidence" value="ECO:0007669"/>
    <property type="project" value="InterPro"/>
</dbReference>
<dbReference type="Gene3D" id="1.20.272.10">
    <property type="match status" value="1"/>
</dbReference>
<dbReference type="Pfam" id="PF13177">
    <property type="entry name" value="DNA_pol3_delta2"/>
    <property type="match status" value="1"/>
</dbReference>
<dbReference type="InterPro" id="IPR027417">
    <property type="entry name" value="P-loop_NTPase"/>
</dbReference>
<dbReference type="AlphaFoldDB" id="A0A7V3J997"/>
<dbReference type="Gene3D" id="1.10.8.60">
    <property type="match status" value="1"/>
</dbReference>
<keyword evidence="1" id="KW-0808">Transferase</keyword>
<evidence type="ECO:0000256" key="3">
    <source>
        <dbReference type="SAM" id="MobiDB-lite"/>
    </source>
</evidence>
<evidence type="ECO:0000256" key="1">
    <source>
        <dbReference type="ARBA" id="ARBA00022679"/>
    </source>
</evidence>
<proteinExistence type="predicted"/>
<dbReference type="Pfam" id="PF12169">
    <property type="entry name" value="DNA_pol3_gamma3"/>
    <property type="match status" value="1"/>
</dbReference>
<name>A0A7V3J997_UNCC3</name>
<protein>
    <submittedName>
        <fullName evidence="6">AAA family ATPase</fullName>
    </submittedName>
</protein>
<feature type="compositionally biased region" description="Basic and acidic residues" evidence="3">
    <location>
        <begin position="246"/>
        <end position="255"/>
    </location>
</feature>
<dbReference type="Gene3D" id="3.40.50.300">
    <property type="entry name" value="P-loop containing nucleotide triphosphate hydrolases"/>
    <property type="match status" value="1"/>
</dbReference>
<evidence type="ECO:0000256" key="2">
    <source>
        <dbReference type="ARBA" id="ARBA00022695"/>
    </source>
</evidence>